<keyword evidence="5 9" id="KW-0223">Dioxygenase</keyword>
<dbReference type="CDD" id="cd02232">
    <property type="entry name" value="cupin_ARD"/>
    <property type="match status" value="1"/>
</dbReference>
<dbReference type="Gene3D" id="2.60.120.10">
    <property type="entry name" value="Jelly Rolls"/>
    <property type="match status" value="1"/>
</dbReference>
<comment type="pathway">
    <text evidence="9">Amino-acid biosynthesis; L-methionine biosynthesis via salvage pathway; L-methionine from S-methyl-5-thio-alpha-D-ribose 1-phosphate: step 5/6.</text>
</comment>
<feature type="site" description="Important to generate the dianion" evidence="9">
    <location>
        <position position="104"/>
    </location>
</feature>
<comment type="similarity">
    <text evidence="9">Belongs to the acireductone dioxygenase (ARD) family.</text>
</comment>
<feature type="binding site" evidence="9">
    <location>
        <position position="140"/>
    </location>
    <ligand>
        <name>Ni(2+)</name>
        <dbReference type="ChEBI" id="CHEBI:49786"/>
    </ligand>
</feature>
<evidence type="ECO:0000256" key="5">
    <source>
        <dbReference type="ARBA" id="ARBA00022964"/>
    </source>
</evidence>
<protein>
    <recommendedName>
        <fullName evidence="9">Acireductone dioxygenase</fullName>
    </recommendedName>
    <alternativeName>
        <fullName evidence="9">1,2-dihydroxy-3-keto-5-methylthiopentene dioxygenase</fullName>
        <shortName evidence="9">DHK-MTPene dioxygenase</shortName>
    </alternativeName>
    <alternativeName>
        <fullName evidence="9">Acireductone dioxygenase (Fe(2+)-requiring)</fullName>
        <shortName evidence="9">ARD'</shortName>
        <shortName evidence="9">Fe-ARD</shortName>
        <ecNumber evidence="9">1.13.11.54</ecNumber>
    </alternativeName>
    <alternativeName>
        <fullName evidence="9">Acireductone dioxygenase (Ni(2+)-requiring)</fullName>
        <shortName evidence="9">ARD</shortName>
        <shortName evidence="9">Ni-ARD</shortName>
        <ecNumber evidence="9">1.13.11.53</ecNumber>
    </alternativeName>
</protein>
<comment type="subunit">
    <text evidence="9">Monomer.</text>
</comment>
<dbReference type="EC" id="1.13.11.53" evidence="9"/>
<dbReference type="GO" id="GO:0005506">
    <property type="term" value="F:iron ion binding"/>
    <property type="evidence" value="ECO:0007669"/>
    <property type="project" value="UniProtKB-UniRule"/>
</dbReference>
<feature type="binding site" evidence="9">
    <location>
        <position position="96"/>
    </location>
    <ligand>
        <name>Ni(2+)</name>
        <dbReference type="ChEBI" id="CHEBI:49786"/>
    </ligand>
</feature>
<accession>A0A4P9UP10</accession>
<evidence type="ECO:0000256" key="6">
    <source>
        <dbReference type="ARBA" id="ARBA00023002"/>
    </source>
</evidence>
<evidence type="ECO:0000256" key="2">
    <source>
        <dbReference type="ARBA" id="ARBA00022596"/>
    </source>
</evidence>
<keyword evidence="6 9" id="KW-0560">Oxidoreductase</keyword>
<dbReference type="GO" id="GO:0019284">
    <property type="term" value="P:L-methionine salvage from S-adenosylmethionine"/>
    <property type="evidence" value="ECO:0007669"/>
    <property type="project" value="InterPro"/>
</dbReference>
<evidence type="ECO:0000256" key="9">
    <source>
        <dbReference type="HAMAP-Rule" id="MF_01682"/>
    </source>
</evidence>
<dbReference type="Pfam" id="PF03079">
    <property type="entry name" value="ARD"/>
    <property type="match status" value="1"/>
</dbReference>
<dbReference type="STRING" id="675511.GCA_000341735_01687"/>
<reference evidence="11" key="1">
    <citation type="journal article" date="2019" name="J. Bacteriol.">
        <title>A Mutagenic Screen Identifies a TonB-Dependent Receptor Required for the Lanthanide Metal Switch in the Type I Methanotroph 'Methylotuvimicrobium buryatense' 5GB1C.</title>
        <authorList>
            <person name="Groom J.D."/>
            <person name="Ford S.M."/>
            <person name="Pesesky M.W."/>
            <person name="Lidstrom M.E."/>
        </authorList>
    </citation>
    <scope>NUCLEOTIDE SEQUENCE [LARGE SCALE GENOMIC DNA]</scope>
    <source>
        <strain evidence="11">5GB1C</strain>
    </source>
</reference>
<evidence type="ECO:0000256" key="1">
    <source>
        <dbReference type="ARBA" id="ARBA00000428"/>
    </source>
</evidence>
<keyword evidence="7 9" id="KW-0408">Iron</keyword>
<dbReference type="UniPathway" id="UPA00904">
    <property type="reaction ID" value="UER00878"/>
</dbReference>
<dbReference type="GO" id="GO:0010309">
    <property type="term" value="F:acireductone dioxygenase [iron(II)-requiring] activity"/>
    <property type="evidence" value="ECO:0007669"/>
    <property type="project" value="UniProtKB-UniRule"/>
</dbReference>
<gene>
    <name evidence="9" type="primary">mtnD</name>
    <name evidence="10" type="ORF">EQU24_06640</name>
</gene>
<dbReference type="KEGG" id="mbur:EQU24_06640"/>
<keyword evidence="4 9" id="KW-0479">Metal-binding</keyword>
<dbReference type="AlphaFoldDB" id="A0A4P9UP10"/>
<evidence type="ECO:0000313" key="11">
    <source>
        <dbReference type="Proteomes" id="UP000305881"/>
    </source>
</evidence>
<dbReference type="RefSeq" id="WP_017840241.1">
    <property type="nucleotide sequence ID" value="NZ_CP035467.1"/>
</dbReference>
<dbReference type="InterPro" id="IPR004313">
    <property type="entry name" value="ARD"/>
</dbReference>
<evidence type="ECO:0000256" key="3">
    <source>
        <dbReference type="ARBA" id="ARBA00022605"/>
    </source>
</evidence>
<dbReference type="Proteomes" id="UP000305881">
    <property type="component" value="Chromosome"/>
</dbReference>
<dbReference type="EC" id="1.13.11.54" evidence="9"/>
<sequence length="186" mass="21490">MSALTIYPDNDPNNSNTYLDFSDIQTRLTPLNVRFERWSAEFVLPDDADQDAILEAYRQPIDRLQEEYGFQSVDVIGISPNHPDKAALRQKFLSEHIHDDFEVRFFIEGRGLFSLHVDDEVYCILCEQGDLISVPAGAKHWFDMGENPNFRCIRLFTTPDGWVANFTGSKISEQFPSFDDYIQQLE</sequence>
<feature type="binding site" evidence="9">
    <location>
        <position position="96"/>
    </location>
    <ligand>
        <name>Fe(2+)</name>
        <dbReference type="ChEBI" id="CHEBI:29033"/>
    </ligand>
</feature>
<dbReference type="GO" id="GO:0010308">
    <property type="term" value="F:acireductone dioxygenase (Ni2+-requiring) activity"/>
    <property type="evidence" value="ECO:0007669"/>
    <property type="project" value="UniProtKB-UniRule"/>
</dbReference>
<keyword evidence="8 9" id="KW-0486">Methionine biosynthesis</keyword>
<dbReference type="SUPFAM" id="SSF51182">
    <property type="entry name" value="RmlC-like cupins"/>
    <property type="match status" value="1"/>
</dbReference>
<comment type="caution">
    <text evidence="9">Lacks conserved residue(s) required for the propagation of feature annotation.</text>
</comment>
<dbReference type="InterPro" id="IPR023956">
    <property type="entry name" value="ARD_bac"/>
</dbReference>
<dbReference type="PANTHER" id="PTHR23418">
    <property type="entry name" value="ACIREDUCTONE DIOXYGENASE"/>
    <property type="match status" value="1"/>
</dbReference>
<comment type="function">
    <text evidence="9">Catalyzes 2 different reactions between oxygene and the acireductone 1,2-dihydroxy-3-keto-5-methylthiopentene (DHK-MTPene) depending upon the metal bound in the active site. Fe-containing acireductone dioxygenase (Fe-ARD) produces formate and 2-keto-4-methylthiobutyrate (KMTB), the alpha-ketoacid precursor of methionine in the methionine recycle pathway. Ni-containing acireductone dioxygenase (Ni-ARD) produces methylthiopropionate, carbon monoxide and formate, and does not lie on the methionine recycle pathway.</text>
</comment>
<evidence type="ECO:0000256" key="4">
    <source>
        <dbReference type="ARBA" id="ARBA00022723"/>
    </source>
</evidence>
<comment type="cofactor">
    <cofactor evidence="9">
        <name>Ni(2+)</name>
        <dbReference type="ChEBI" id="CHEBI:49786"/>
    </cofactor>
    <text evidence="9">Binds 1 nickel ion per monomer.</text>
</comment>
<dbReference type="EMBL" id="CP035467">
    <property type="protein sequence ID" value="QCW81961.1"/>
    <property type="molecule type" value="Genomic_DNA"/>
</dbReference>
<feature type="binding site" evidence="9">
    <location>
        <position position="140"/>
    </location>
    <ligand>
        <name>Fe(2+)</name>
        <dbReference type="ChEBI" id="CHEBI:29033"/>
    </ligand>
</feature>
<evidence type="ECO:0000256" key="7">
    <source>
        <dbReference type="ARBA" id="ARBA00023004"/>
    </source>
</evidence>
<organism evidence="10 11">
    <name type="scientific">Methylotuvimicrobium buryatense</name>
    <name type="common">Methylomicrobium buryatense</name>
    <dbReference type="NCBI Taxonomy" id="95641"/>
    <lineage>
        <taxon>Bacteria</taxon>
        <taxon>Pseudomonadati</taxon>
        <taxon>Pseudomonadota</taxon>
        <taxon>Gammaproteobacteria</taxon>
        <taxon>Methylococcales</taxon>
        <taxon>Methylococcaceae</taxon>
        <taxon>Methylotuvimicrobium</taxon>
    </lineage>
</organism>
<feature type="site" description="May play a role in metal incorporation in vivo" evidence="9">
    <location>
        <position position="95"/>
    </location>
</feature>
<keyword evidence="11" id="KW-1185">Reference proteome</keyword>
<dbReference type="PANTHER" id="PTHR23418:SF0">
    <property type="entry name" value="ACIREDUCTONE DIOXYGENASE"/>
    <property type="match status" value="1"/>
</dbReference>
<name>A0A4P9UP10_METBY</name>
<feature type="binding site" evidence="9">
    <location>
        <position position="102"/>
    </location>
    <ligand>
        <name>Fe(2+)</name>
        <dbReference type="ChEBI" id="CHEBI:29033"/>
    </ligand>
</feature>
<dbReference type="InterPro" id="IPR011051">
    <property type="entry name" value="RmlC_Cupin_sf"/>
</dbReference>
<comment type="catalytic activity">
    <reaction evidence="1 9">
        <text>1,2-dihydroxy-5-(methylsulfanyl)pent-1-en-3-one + O2 = 4-methylsulfanyl-2-oxobutanoate + formate + 2 H(+)</text>
        <dbReference type="Rhea" id="RHEA:24504"/>
        <dbReference type="ChEBI" id="CHEBI:15378"/>
        <dbReference type="ChEBI" id="CHEBI:15379"/>
        <dbReference type="ChEBI" id="CHEBI:15740"/>
        <dbReference type="ChEBI" id="CHEBI:16723"/>
        <dbReference type="ChEBI" id="CHEBI:49252"/>
        <dbReference type="EC" id="1.13.11.54"/>
    </reaction>
</comment>
<dbReference type="OrthoDB" id="9795636at2"/>
<comment type="catalytic activity">
    <reaction evidence="9">
        <text>1,2-dihydroxy-5-(methylsulfanyl)pent-1-en-3-one + O2 = 3-(methylsulfanyl)propanoate + CO + formate + 2 H(+)</text>
        <dbReference type="Rhea" id="RHEA:14161"/>
        <dbReference type="ChEBI" id="CHEBI:15378"/>
        <dbReference type="ChEBI" id="CHEBI:15379"/>
        <dbReference type="ChEBI" id="CHEBI:15740"/>
        <dbReference type="ChEBI" id="CHEBI:17245"/>
        <dbReference type="ChEBI" id="CHEBI:49016"/>
        <dbReference type="ChEBI" id="CHEBI:49252"/>
        <dbReference type="EC" id="1.13.11.53"/>
    </reaction>
</comment>
<dbReference type="GO" id="GO:0016151">
    <property type="term" value="F:nickel cation binding"/>
    <property type="evidence" value="ECO:0007669"/>
    <property type="project" value="UniProtKB-UniRule"/>
</dbReference>
<keyword evidence="2 9" id="KW-0533">Nickel</keyword>
<proteinExistence type="inferred from homology"/>
<comment type="cofactor">
    <cofactor evidence="9">
        <name>Fe(2+)</name>
        <dbReference type="ChEBI" id="CHEBI:29033"/>
    </cofactor>
    <text evidence="9">Binds 1 Fe(2+) cation per monomer.</text>
</comment>
<evidence type="ECO:0000313" key="10">
    <source>
        <dbReference type="EMBL" id="QCW81961.1"/>
    </source>
</evidence>
<dbReference type="GO" id="GO:0019509">
    <property type="term" value="P:L-methionine salvage from methylthioadenosine"/>
    <property type="evidence" value="ECO:0007669"/>
    <property type="project" value="UniProtKB-UniRule"/>
</dbReference>
<feature type="binding site" evidence="9">
    <location>
        <position position="98"/>
    </location>
    <ligand>
        <name>Fe(2+)</name>
        <dbReference type="ChEBI" id="CHEBI:29033"/>
    </ligand>
</feature>
<feature type="binding site" evidence="9">
    <location>
        <position position="98"/>
    </location>
    <ligand>
        <name>Ni(2+)</name>
        <dbReference type="ChEBI" id="CHEBI:49786"/>
    </ligand>
</feature>
<dbReference type="InterPro" id="IPR014710">
    <property type="entry name" value="RmlC-like_jellyroll"/>
</dbReference>
<evidence type="ECO:0000256" key="8">
    <source>
        <dbReference type="ARBA" id="ARBA00023167"/>
    </source>
</evidence>
<feature type="binding site" evidence="9">
    <location>
        <position position="102"/>
    </location>
    <ligand>
        <name>Ni(2+)</name>
        <dbReference type="ChEBI" id="CHEBI:49786"/>
    </ligand>
</feature>
<keyword evidence="3 9" id="KW-0028">Amino-acid biosynthesis</keyword>
<dbReference type="HAMAP" id="MF_01682">
    <property type="entry name" value="Salvage_MtnD"/>
    <property type="match status" value="1"/>
</dbReference>